<reference evidence="2" key="1">
    <citation type="submission" date="2016-04" db="UniProtKB">
        <authorList>
            <consortium name="WormBaseParasite"/>
        </authorList>
    </citation>
    <scope>IDENTIFICATION</scope>
</reference>
<protein>
    <submittedName>
        <fullName evidence="2">Ig-like domain-containing protein</fullName>
    </submittedName>
</protein>
<proteinExistence type="predicted"/>
<evidence type="ECO:0000256" key="1">
    <source>
        <dbReference type="SAM" id="SignalP"/>
    </source>
</evidence>
<keyword evidence="1" id="KW-0732">Signal</keyword>
<accession>A0A158QS38</accession>
<evidence type="ECO:0000313" key="2">
    <source>
        <dbReference type="WBParaSite" id="MCOS_0000025201-mRNA-1"/>
    </source>
</evidence>
<organism evidence="2">
    <name type="scientific">Mesocestoides corti</name>
    <name type="common">Flatworm</name>
    <dbReference type="NCBI Taxonomy" id="53468"/>
    <lineage>
        <taxon>Eukaryota</taxon>
        <taxon>Metazoa</taxon>
        <taxon>Spiralia</taxon>
        <taxon>Lophotrochozoa</taxon>
        <taxon>Platyhelminthes</taxon>
        <taxon>Cestoda</taxon>
        <taxon>Eucestoda</taxon>
        <taxon>Cyclophyllidea</taxon>
        <taxon>Mesocestoididae</taxon>
        <taxon>Mesocestoides</taxon>
    </lineage>
</organism>
<dbReference type="AlphaFoldDB" id="A0A158QS38"/>
<dbReference type="WBParaSite" id="MCOS_0000025201-mRNA-1">
    <property type="protein sequence ID" value="MCOS_0000025201-mRNA-1"/>
    <property type="gene ID" value="MCOS_0000025201"/>
</dbReference>
<feature type="signal peptide" evidence="1">
    <location>
        <begin position="1"/>
        <end position="26"/>
    </location>
</feature>
<feature type="chain" id="PRO_5007631215" evidence="1">
    <location>
        <begin position="27"/>
        <end position="128"/>
    </location>
</feature>
<sequence>LPHPALNPMLKSSLIRLVLWVKGVVTTDNASTLASSVTANGTVPMARMNLNITAVTQLLEKSCKFSILCLLILLLKMFAILFRGRVGQWTEEKQAFLTSKNTGVVTVRTTAVTVLTNSTVKIVCSDVF</sequence>
<name>A0A158QS38_MESCO</name>